<feature type="domain" description="Cytochrome b561 bacterial/Ni-hydrogenase" evidence="7">
    <location>
        <begin position="25"/>
        <end position="183"/>
    </location>
</feature>
<accession>A0A6J7JMM4</accession>
<dbReference type="GO" id="GO:0009326">
    <property type="term" value="C:formate dehydrogenase complex"/>
    <property type="evidence" value="ECO:0007669"/>
    <property type="project" value="TreeGrafter"/>
</dbReference>
<dbReference type="GO" id="GO:0015944">
    <property type="term" value="P:formate oxidation"/>
    <property type="evidence" value="ECO:0007669"/>
    <property type="project" value="TreeGrafter"/>
</dbReference>
<dbReference type="InterPro" id="IPR016174">
    <property type="entry name" value="Di-haem_cyt_TM"/>
</dbReference>
<keyword evidence="4 6" id="KW-1133">Transmembrane helix</keyword>
<dbReference type="EMBL" id="CAFBNF010000106">
    <property type="protein sequence ID" value="CAB4944606.1"/>
    <property type="molecule type" value="Genomic_DNA"/>
</dbReference>
<dbReference type="GO" id="GO:0009055">
    <property type="term" value="F:electron transfer activity"/>
    <property type="evidence" value="ECO:0007669"/>
    <property type="project" value="InterPro"/>
</dbReference>
<gene>
    <name evidence="8" type="ORF">UFOPK3773_01049</name>
</gene>
<keyword evidence="5 6" id="KW-0472">Membrane</keyword>
<dbReference type="GO" id="GO:0005886">
    <property type="term" value="C:plasma membrane"/>
    <property type="evidence" value="ECO:0007669"/>
    <property type="project" value="UniProtKB-SubCell"/>
</dbReference>
<dbReference type="GO" id="GO:0036397">
    <property type="term" value="F:formate dehydrogenase (quinone) activity"/>
    <property type="evidence" value="ECO:0007669"/>
    <property type="project" value="TreeGrafter"/>
</dbReference>
<organism evidence="8">
    <name type="scientific">freshwater metagenome</name>
    <dbReference type="NCBI Taxonomy" id="449393"/>
    <lineage>
        <taxon>unclassified sequences</taxon>
        <taxon>metagenomes</taxon>
        <taxon>ecological metagenomes</taxon>
    </lineage>
</organism>
<feature type="transmembrane region" description="Helical" evidence="6">
    <location>
        <begin position="165"/>
        <end position="187"/>
    </location>
</feature>
<evidence type="ECO:0000256" key="5">
    <source>
        <dbReference type="ARBA" id="ARBA00023136"/>
    </source>
</evidence>
<sequence>MSDPGTPGAPGSAAAAGLGDQRLARFSGGERWVHRTLGVLMLVCMVSAAFLYLDVLSAAVGRREFISTVHFVSGLLLPVPLVVGALISPAFRADVRRLNRFIPADWRWLRSSALGRRGLLIGKFNAGQKLNSSFVLGSVLLLLATGLMLRYFGAFADSTRTGATFVHDVVSLALIAVSIGHLGKAWADPEARVGMRTGTVSPDWAREEHPLWAAELERQRAGSSGASGQEQG</sequence>
<reference evidence="8" key="1">
    <citation type="submission" date="2020-05" db="EMBL/GenBank/DDBJ databases">
        <authorList>
            <person name="Chiriac C."/>
            <person name="Salcher M."/>
            <person name="Ghai R."/>
            <person name="Kavagutti S V."/>
        </authorList>
    </citation>
    <scope>NUCLEOTIDE SEQUENCE</scope>
</reference>
<dbReference type="PANTHER" id="PTHR30074:SF6">
    <property type="entry name" value="FORMATE DEHYDROGENASE GAMMA SUBUNIT"/>
    <property type="match status" value="1"/>
</dbReference>
<dbReference type="InterPro" id="IPR011577">
    <property type="entry name" value="Cyt_b561_bac/Ni-Hgenase"/>
</dbReference>
<evidence type="ECO:0000256" key="1">
    <source>
        <dbReference type="ARBA" id="ARBA00004651"/>
    </source>
</evidence>
<dbReference type="InterPro" id="IPR051817">
    <property type="entry name" value="FDH_cytochrome_b556_subunit"/>
</dbReference>
<evidence type="ECO:0000256" key="6">
    <source>
        <dbReference type="SAM" id="Phobius"/>
    </source>
</evidence>
<evidence type="ECO:0000256" key="4">
    <source>
        <dbReference type="ARBA" id="ARBA00022989"/>
    </source>
</evidence>
<evidence type="ECO:0000259" key="7">
    <source>
        <dbReference type="Pfam" id="PF01292"/>
    </source>
</evidence>
<dbReference type="Gene3D" id="1.20.950.20">
    <property type="entry name" value="Transmembrane di-heme cytochromes, Chain C"/>
    <property type="match status" value="1"/>
</dbReference>
<proteinExistence type="predicted"/>
<dbReference type="AlphaFoldDB" id="A0A6J7JMM4"/>
<dbReference type="SUPFAM" id="SSF81342">
    <property type="entry name" value="Transmembrane di-heme cytochromes"/>
    <property type="match status" value="1"/>
</dbReference>
<keyword evidence="3 6" id="KW-0812">Transmembrane</keyword>
<feature type="transmembrane region" description="Helical" evidence="6">
    <location>
        <begin position="32"/>
        <end position="53"/>
    </location>
</feature>
<feature type="transmembrane region" description="Helical" evidence="6">
    <location>
        <begin position="65"/>
        <end position="91"/>
    </location>
</feature>
<feature type="transmembrane region" description="Helical" evidence="6">
    <location>
        <begin position="133"/>
        <end position="153"/>
    </location>
</feature>
<comment type="subcellular location">
    <subcellularLocation>
        <location evidence="1">Cell membrane</location>
        <topology evidence="1">Multi-pass membrane protein</topology>
    </subcellularLocation>
</comment>
<keyword evidence="2" id="KW-1003">Cell membrane</keyword>
<dbReference type="Pfam" id="PF01292">
    <property type="entry name" value="Ni_hydr_CYTB"/>
    <property type="match status" value="1"/>
</dbReference>
<evidence type="ECO:0000256" key="3">
    <source>
        <dbReference type="ARBA" id="ARBA00022692"/>
    </source>
</evidence>
<evidence type="ECO:0000256" key="2">
    <source>
        <dbReference type="ARBA" id="ARBA00022475"/>
    </source>
</evidence>
<protein>
    <submittedName>
        <fullName evidence="8">Unannotated protein</fullName>
    </submittedName>
</protein>
<dbReference type="GO" id="GO:0009061">
    <property type="term" value="P:anaerobic respiration"/>
    <property type="evidence" value="ECO:0007669"/>
    <property type="project" value="TreeGrafter"/>
</dbReference>
<name>A0A6J7JMM4_9ZZZZ</name>
<dbReference type="GO" id="GO:0022904">
    <property type="term" value="P:respiratory electron transport chain"/>
    <property type="evidence" value="ECO:0007669"/>
    <property type="project" value="InterPro"/>
</dbReference>
<evidence type="ECO:0000313" key="8">
    <source>
        <dbReference type="EMBL" id="CAB4944606.1"/>
    </source>
</evidence>
<dbReference type="PANTHER" id="PTHR30074">
    <property type="entry name" value="FORMATE DEHYDROGENASE, NITRATE-INDUCIBLE, CYTOCHROME B556 FDN SUBUNIT"/>
    <property type="match status" value="1"/>
</dbReference>